<evidence type="ECO:0000256" key="2">
    <source>
        <dbReference type="ARBA" id="ARBA00022475"/>
    </source>
</evidence>
<keyword evidence="4" id="KW-0479">Metal-binding</keyword>
<proteinExistence type="predicted"/>
<name>A0ABX5CIZ0_9ALTE</name>
<feature type="transmembrane region" description="Helical" evidence="12">
    <location>
        <begin position="322"/>
        <end position="343"/>
    </location>
</feature>
<evidence type="ECO:0000256" key="9">
    <source>
        <dbReference type="ARBA" id="ARBA00023136"/>
    </source>
</evidence>
<dbReference type="Pfam" id="PF02628">
    <property type="entry name" value="COX15-CtaA"/>
    <property type="match status" value="1"/>
</dbReference>
<evidence type="ECO:0000256" key="12">
    <source>
        <dbReference type="SAM" id="Phobius"/>
    </source>
</evidence>
<keyword evidence="7" id="KW-0408">Iron</keyword>
<keyword evidence="9 12" id="KW-0472">Membrane</keyword>
<evidence type="ECO:0000256" key="8">
    <source>
        <dbReference type="ARBA" id="ARBA00023133"/>
    </source>
</evidence>
<dbReference type="PANTHER" id="PTHR35457:SF1">
    <property type="entry name" value="HEME A SYNTHASE"/>
    <property type="match status" value="1"/>
</dbReference>
<keyword evidence="8" id="KW-0350">Heme biosynthesis</keyword>
<feature type="transmembrane region" description="Helical" evidence="12">
    <location>
        <begin position="72"/>
        <end position="92"/>
    </location>
</feature>
<protein>
    <submittedName>
        <fullName evidence="13">Cytochrome B</fullName>
    </submittedName>
</protein>
<keyword evidence="5 12" id="KW-1133">Transmembrane helix</keyword>
<dbReference type="PANTHER" id="PTHR35457">
    <property type="entry name" value="HEME A SYNTHASE"/>
    <property type="match status" value="1"/>
</dbReference>
<dbReference type="Proteomes" id="UP000239539">
    <property type="component" value="Unassembled WGS sequence"/>
</dbReference>
<evidence type="ECO:0000313" key="14">
    <source>
        <dbReference type="Proteomes" id="UP000239539"/>
    </source>
</evidence>
<accession>A0ABX5CIZ0</accession>
<evidence type="ECO:0000313" key="13">
    <source>
        <dbReference type="EMBL" id="PRO67427.1"/>
    </source>
</evidence>
<evidence type="ECO:0000256" key="6">
    <source>
        <dbReference type="ARBA" id="ARBA00023002"/>
    </source>
</evidence>
<comment type="subcellular location">
    <subcellularLocation>
        <location evidence="1">Membrane</location>
        <topology evidence="1">Multi-pass membrane protein</topology>
    </subcellularLocation>
</comment>
<comment type="pathway">
    <text evidence="11">Porphyrin-containing compound metabolism.</text>
</comment>
<keyword evidence="6" id="KW-0560">Oxidoreductase</keyword>
<feature type="transmembrane region" description="Helical" evidence="12">
    <location>
        <begin position="104"/>
        <end position="123"/>
    </location>
</feature>
<feature type="transmembrane region" description="Helical" evidence="12">
    <location>
        <begin position="129"/>
        <end position="150"/>
    </location>
</feature>
<organism evidence="13 14">
    <name type="scientific">Alteromonas gracilis</name>
    <dbReference type="NCBI Taxonomy" id="1479524"/>
    <lineage>
        <taxon>Bacteria</taxon>
        <taxon>Pseudomonadati</taxon>
        <taxon>Pseudomonadota</taxon>
        <taxon>Gammaproteobacteria</taxon>
        <taxon>Alteromonadales</taxon>
        <taxon>Alteromonadaceae</taxon>
        <taxon>Alteromonas/Salinimonas group</taxon>
        <taxon>Alteromonas</taxon>
    </lineage>
</organism>
<dbReference type="InterPro" id="IPR050450">
    <property type="entry name" value="COX15/CtaA_HemeA_synthase"/>
</dbReference>
<sequence>MKKLTLFSIFLAAVVIILGAYTRLTDAGLGCPDWPGCYGNLTVPLSEEKVAQANAAYPERPVEAFKAWNEMIHRYFAGTLGLCVLAIAIIAVRQRHKGTPVKLPLLLLGLIIFQAALGMWTVTLNLLPVVVMGHLLGGFSVLSCLFVLYLRLRNRTYEAYHLDLNDVPIEKAASDTSQKANSFQSSLKLAAFIGAGVLITQIALGGWTSANYAALACTEMPVCESGWQERIDIPGAFSVPDAQNYEFGAHDYGERVTMHIVHRLGALITFVYLLALGISVLVSRYATSKQKHVSAFMILALFTQVALGISNVVFMLPLAVAVLHNAVAAILLLSLINLIFTLVTRTQHTRALNSGRQNSHALSGSRPLHSAGAFRTDASTPNAIAGSTSSHILPRAPGGFYG</sequence>
<feature type="transmembrane region" description="Helical" evidence="12">
    <location>
        <begin position="260"/>
        <end position="282"/>
    </location>
</feature>
<gene>
    <name evidence="13" type="ORF">C6Y39_17185</name>
</gene>
<keyword evidence="2" id="KW-1003">Cell membrane</keyword>
<comment type="caution">
    <text evidence="13">The sequence shown here is derived from an EMBL/GenBank/DDBJ whole genome shotgun (WGS) entry which is preliminary data.</text>
</comment>
<evidence type="ECO:0000256" key="1">
    <source>
        <dbReference type="ARBA" id="ARBA00004141"/>
    </source>
</evidence>
<evidence type="ECO:0000256" key="11">
    <source>
        <dbReference type="ARBA" id="ARBA00023444"/>
    </source>
</evidence>
<keyword evidence="3 12" id="KW-0812">Transmembrane</keyword>
<keyword evidence="14" id="KW-1185">Reference proteome</keyword>
<reference evidence="14" key="1">
    <citation type="journal article" date="2020" name="Int. J. Syst. Evol. Microbiol.">
        <title>Alteromonas alba sp. nov., a marine bacterium isolated from the seawater of the West Pacific Ocean.</title>
        <authorList>
            <person name="Sun C."/>
            <person name="Wu Y.-H."/>
            <person name="Xamxidin M."/>
            <person name="Cheng H."/>
            <person name="Xu X.-W."/>
        </authorList>
    </citation>
    <scope>NUCLEOTIDE SEQUENCE [LARGE SCALE GENOMIC DNA]</scope>
    <source>
        <strain evidence="14">9a2</strain>
    </source>
</reference>
<evidence type="ECO:0000256" key="7">
    <source>
        <dbReference type="ARBA" id="ARBA00023004"/>
    </source>
</evidence>
<evidence type="ECO:0000256" key="3">
    <source>
        <dbReference type="ARBA" id="ARBA00022692"/>
    </source>
</evidence>
<dbReference type="EMBL" id="PVNO01000031">
    <property type="protein sequence ID" value="PRO67427.1"/>
    <property type="molecule type" value="Genomic_DNA"/>
</dbReference>
<dbReference type="InterPro" id="IPR003780">
    <property type="entry name" value="COX15/CtaA_fam"/>
</dbReference>
<evidence type="ECO:0000256" key="5">
    <source>
        <dbReference type="ARBA" id="ARBA00022989"/>
    </source>
</evidence>
<feature type="transmembrane region" description="Helical" evidence="12">
    <location>
        <begin position="189"/>
        <end position="210"/>
    </location>
</feature>
<feature type="transmembrane region" description="Helical" evidence="12">
    <location>
        <begin position="294"/>
        <end position="316"/>
    </location>
</feature>
<evidence type="ECO:0000256" key="10">
    <source>
        <dbReference type="ARBA" id="ARBA00023157"/>
    </source>
</evidence>
<keyword evidence="10" id="KW-1015">Disulfide bond</keyword>
<dbReference type="RefSeq" id="WP_105932453.1">
    <property type="nucleotide sequence ID" value="NZ_PVNO01000031.1"/>
</dbReference>
<evidence type="ECO:0000256" key="4">
    <source>
        <dbReference type="ARBA" id="ARBA00022723"/>
    </source>
</evidence>